<evidence type="ECO:0000256" key="1">
    <source>
        <dbReference type="SAM" id="MobiDB-lite"/>
    </source>
</evidence>
<proteinExistence type="predicted"/>
<dbReference type="Proteomes" id="UP000281553">
    <property type="component" value="Unassembled WGS sequence"/>
</dbReference>
<gene>
    <name evidence="2" type="ORF">DILT_LOCUS19031</name>
</gene>
<accession>A0A3P7RIL1</accession>
<evidence type="ECO:0000313" key="2">
    <source>
        <dbReference type="EMBL" id="VDN43212.1"/>
    </source>
</evidence>
<reference evidence="2 3" key="1">
    <citation type="submission" date="2018-11" db="EMBL/GenBank/DDBJ databases">
        <authorList>
            <consortium name="Pathogen Informatics"/>
        </authorList>
    </citation>
    <scope>NUCLEOTIDE SEQUENCE [LARGE SCALE GENOMIC DNA]</scope>
</reference>
<dbReference type="EMBL" id="UYRU01107084">
    <property type="protein sequence ID" value="VDN43212.1"/>
    <property type="molecule type" value="Genomic_DNA"/>
</dbReference>
<sequence length="62" mass="6854">MRRRVEGSNAELVGRMTENVPKPPPSPFLNGLKYPRDKIAAGADYLIRDELAIINSQDGFAP</sequence>
<protein>
    <submittedName>
        <fullName evidence="2">Uncharacterized protein</fullName>
    </submittedName>
</protein>
<dbReference type="AlphaFoldDB" id="A0A3P7RIL1"/>
<keyword evidence="3" id="KW-1185">Reference proteome</keyword>
<organism evidence="2 3">
    <name type="scientific">Dibothriocephalus latus</name>
    <name type="common">Fish tapeworm</name>
    <name type="synonym">Diphyllobothrium latum</name>
    <dbReference type="NCBI Taxonomy" id="60516"/>
    <lineage>
        <taxon>Eukaryota</taxon>
        <taxon>Metazoa</taxon>
        <taxon>Spiralia</taxon>
        <taxon>Lophotrochozoa</taxon>
        <taxon>Platyhelminthes</taxon>
        <taxon>Cestoda</taxon>
        <taxon>Eucestoda</taxon>
        <taxon>Diphyllobothriidea</taxon>
        <taxon>Diphyllobothriidae</taxon>
        <taxon>Dibothriocephalus</taxon>
    </lineage>
</organism>
<evidence type="ECO:0000313" key="3">
    <source>
        <dbReference type="Proteomes" id="UP000281553"/>
    </source>
</evidence>
<name>A0A3P7RIL1_DIBLA</name>
<feature type="region of interest" description="Disordered" evidence="1">
    <location>
        <begin position="1"/>
        <end position="31"/>
    </location>
</feature>